<organism evidence="5 6">
    <name type="scientific">Apodemus speciosus</name>
    <name type="common">Large Japanese field mouse</name>
    <dbReference type="NCBI Taxonomy" id="105296"/>
    <lineage>
        <taxon>Eukaryota</taxon>
        <taxon>Metazoa</taxon>
        <taxon>Chordata</taxon>
        <taxon>Craniata</taxon>
        <taxon>Vertebrata</taxon>
        <taxon>Euteleostomi</taxon>
        <taxon>Mammalia</taxon>
        <taxon>Eutheria</taxon>
        <taxon>Euarchontoglires</taxon>
        <taxon>Glires</taxon>
        <taxon>Rodentia</taxon>
        <taxon>Myomorpha</taxon>
        <taxon>Muroidea</taxon>
        <taxon>Muridae</taxon>
        <taxon>Murinae</taxon>
        <taxon>Apodemus</taxon>
    </lineage>
</organism>
<feature type="compositionally biased region" description="Basic and acidic residues" evidence="4">
    <location>
        <begin position="603"/>
        <end position="621"/>
    </location>
</feature>
<sequence length="986" mass="108092">MVCGTMEKGKGVSRKGRKLASSRRRQVREPADGQDVPVAPEAESWPSDADAELQGFFQDCGAKDRGFVTREDLAEARFSFLGDEEPQMIFDWVDVESRGRLSLEEFSSGLKDVFGSSPGTHRLRTKRSLPSQRESVTSTFPVLEEADAEEKEAFLALVGQMETGHSLSEFPYSRQAEIWKLWRELRQEEPQLAGNLEGFLAKMSSRLQEARADREALAWTLRKRDSDHLHKVRQLYEETEEQIRRERQQLQAQSDSRGMALSAHMQEALEAKEQEVQRLAEGQRELEARLLHLSSTQQEASRENLQLREAERDLAGQLEEVRGQLQVTRGHLDTARTRGRVSWQIEEEPSVSRDNKEAPDPQAVPTEEAPLPELFGDNDDWDRLLNSFEDHSHRTLRLCWSPPPSPGGTSAPQTPRIVRQISISQVSAPQFPQEPASDPDPGPRSHAGVSPGGARDRTGAEDSKGQDGQDISSEQPVDSPDLDAGVKGSFLWNLPGAPAGESGDVEAAASRVLLASEAEPPPQGLSSPPRSPTGSRKQTQAPDLGDKSLWSGPDLAKLSIEREVVAEDLKLGLASQETTALPEGATEPSLSLESVDQVCAERPVQDEAHLARPESHPRGFQEARGQVLSVDSLSTHLPQSLEEQLRPEEGKLGERGQQDPGSAEAREAHGLEARNMESSQQDDPLPNISQPPAETEAPAPGQMSPPRGSPILGAGAGLAVGAPETTQALLTLAESEAQPRPVSMPVQVESKSDAPQSTEPGAESRPEDSSTDLQEAEHRSLSPGDLTADKPQADPDYLYHVIFLGDSNVGKTSFLHLLHHDAFATGLTATVGVDFRVKNLLVDNKTFALQLWDTAGQERYHSLTRQLLRKAEGVVLMYDVTSQESFTHVRYWLDCLQDAGVEGVAMVLLGNKMDCEEERQVPTEAGRSLAQELGVSFGECSAALGHNILEPMMNLARSLKMQEDRLKASLAEVNRPQPPKRAGCCR</sequence>
<comment type="caution">
    <text evidence="5">The sequence shown here is derived from an EMBL/GenBank/DDBJ whole genome shotgun (WGS) entry which is preliminary data.</text>
</comment>
<feature type="compositionally biased region" description="Basic and acidic residues" evidence="4">
    <location>
        <begin position="643"/>
        <end position="657"/>
    </location>
</feature>
<dbReference type="InterPro" id="IPR027417">
    <property type="entry name" value="P-loop_NTPase"/>
</dbReference>
<dbReference type="Gene3D" id="3.40.50.300">
    <property type="entry name" value="P-loop containing nucleotide triphosphate hydrolases"/>
    <property type="match status" value="1"/>
</dbReference>
<dbReference type="Proteomes" id="UP001623349">
    <property type="component" value="Unassembled WGS sequence"/>
</dbReference>
<evidence type="ECO:0000256" key="1">
    <source>
        <dbReference type="ARBA" id="ARBA00022741"/>
    </source>
</evidence>
<dbReference type="CDD" id="cd00154">
    <property type="entry name" value="Rab"/>
    <property type="match status" value="1"/>
</dbReference>
<feature type="compositionally biased region" description="Polar residues" evidence="4">
    <location>
        <begin position="524"/>
        <end position="541"/>
    </location>
</feature>
<dbReference type="InterPro" id="IPR005225">
    <property type="entry name" value="Small_GTP-bd"/>
</dbReference>
<feature type="region of interest" description="Disordered" evidence="4">
    <location>
        <begin position="1"/>
        <end position="45"/>
    </location>
</feature>
<feature type="compositionally biased region" description="Basic residues" evidence="4">
    <location>
        <begin position="11"/>
        <end position="26"/>
    </location>
</feature>
<feature type="compositionally biased region" description="Polar residues" evidence="4">
    <location>
        <begin position="676"/>
        <end position="692"/>
    </location>
</feature>
<dbReference type="PANTHER" id="PTHR47977">
    <property type="entry name" value="RAS-RELATED PROTEIN RAB"/>
    <property type="match status" value="1"/>
</dbReference>
<gene>
    <name evidence="5" type="ORF">APTSU1_001604800</name>
</gene>
<dbReference type="InterPro" id="IPR001806">
    <property type="entry name" value="Small_GTPase"/>
</dbReference>
<feature type="compositionally biased region" description="Basic and acidic residues" evidence="4">
    <location>
        <begin position="664"/>
        <end position="675"/>
    </location>
</feature>
<keyword evidence="1" id="KW-0547">Nucleotide-binding</keyword>
<proteinExistence type="predicted"/>
<dbReference type="SUPFAM" id="SSF47473">
    <property type="entry name" value="EF-hand"/>
    <property type="match status" value="1"/>
</dbReference>
<evidence type="ECO:0000256" key="4">
    <source>
        <dbReference type="SAM" id="MobiDB-lite"/>
    </source>
</evidence>
<feature type="region of interest" description="Disordered" evidence="4">
    <location>
        <begin position="428"/>
        <end position="552"/>
    </location>
</feature>
<dbReference type="NCBIfam" id="TIGR00231">
    <property type="entry name" value="small_GTP"/>
    <property type="match status" value="1"/>
</dbReference>
<dbReference type="SMART" id="SM00173">
    <property type="entry name" value="RAS"/>
    <property type="match status" value="1"/>
</dbReference>
<keyword evidence="3" id="KW-0175">Coiled coil</keyword>
<evidence type="ECO:0000313" key="5">
    <source>
        <dbReference type="EMBL" id="GAB1300810.1"/>
    </source>
</evidence>
<dbReference type="SMART" id="SM00176">
    <property type="entry name" value="RAN"/>
    <property type="match status" value="1"/>
</dbReference>
<evidence type="ECO:0000313" key="6">
    <source>
        <dbReference type="Proteomes" id="UP001623349"/>
    </source>
</evidence>
<dbReference type="PROSITE" id="PS51419">
    <property type="entry name" value="RAB"/>
    <property type="match status" value="1"/>
</dbReference>
<feature type="coiled-coil region" evidence="3">
    <location>
        <begin position="229"/>
        <end position="320"/>
    </location>
</feature>
<keyword evidence="6" id="KW-1185">Reference proteome</keyword>
<dbReference type="Pfam" id="PF00071">
    <property type="entry name" value="Ras"/>
    <property type="match status" value="1"/>
</dbReference>
<feature type="compositionally biased region" description="Polar residues" evidence="4">
    <location>
        <begin position="629"/>
        <end position="642"/>
    </location>
</feature>
<feature type="region of interest" description="Disordered" evidence="4">
    <location>
        <begin position="345"/>
        <end position="378"/>
    </location>
</feature>
<keyword evidence="2" id="KW-0342">GTP-binding</keyword>
<feature type="region of interest" description="Disordered" evidence="4">
    <location>
        <begin position="573"/>
        <end position="717"/>
    </location>
</feature>
<feature type="compositionally biased region" description="Basic and acidic residues" evidence="4">
    <location>
        <begin position="350"/>
        <end position="359"/>
    </location>
</feature>
<dbReference type="SMART" id="SM00174">
    <property type="entry name" value="RHO"/>
    <property type="match status" value="1"/>
</dbReference>
<dbReference type="EMBL" id="BAAFST010000017">
    <property type="protein sequence ID" value="GAB1300810.1"/>
    <property type="molecule type" value="Genomic_DNA"/>
</dbReference>
<dbReference type="SUPFAM" id="SSF52540">
    <property type="entry name" value="P-loop containing nucleoside triphosphate hydrolases"/>
    <property type="match status" value="1"/>
</dbReference>
<dbReference type="PRINTS" id="PR00449">
    <property type="entry name" value="RASTRNSFRMNG"/>
</dbReference>
<feature type="compositionally biased region" description="Basic and acidic residues" evidence="4">
    <location>
        <begin position="454"/>
        <end position="467"/>
    </location>
</feature>
<protein>
    <submittedName>
        <fullName evidence="5">Ras-related protein Rab-44</fullName>
    </submittedName>
</protein>
<dbReference type="PROSITE" id="PS51421">
    <property type="entry name" value="RAS"/>
    <property type="match status" value="1"/>
</dbReference>
<feature type="region of interest" description="Disordered" evidence="4">
    <location>
        <begin position="735"/>
        <end position="790"/>
    </location>
</feature>
<accession>A0ABQ0FNJ4</accession>
<name>A0ABQ0FNJ4_APOSI</name>
<evidence type="ECO:0000256" key="2">
    <source>
        <dbReference type="ARBA" id="ARBA00023134"/>
    </source>
</evidence>
<dbReference type="InterPro" id="IPR050227">
    <property type="entry name" value="Rab"/>
</dbReference>
<reference evidence="5 6" key="1">
    <citation type="submission" date="2024-08" db="EMBL/GenBank/DDBJ databases">
        <title>The draft genome of Apodemus speciosus.</title>
        <authorList>
            <person name="Nabeshima K."/>
            <person name="Suzuki S."/>
            <person name="Onuma M."/>
        </authorList>
    </citation>
    <scope>NUCLEOTIDE SEQUENCE [LARGE SCALE GENOMIC DNA]</scope>
    <source>
        <strain evidence="5">IB14-021</strain>
    </source>
</reference>
<dbReference type="SMART" id="SM00175">
    <property type="entry name" value="RAB"/>
    <property type="match status" value="1"/>
</dbReference>
<evidence type="ECO:0000256" key="3">
    <source>
        <dbReference type="SAM" id="Coils"/>
    </source>
</evidence>
<dbReference type="InterPro" id="IPR011992">
    <property type="entry name" value="EF-hand-dom_pair"/>
</dbReference>